<evidence type="ECO:0008006" key="4">
    <source>
        <dbReference type="Google" id="ProtNLM"/>
    </source>
</evidence>
<dbReference type="RefSeq" id="WP_238213466.1">
    <property type="nucleotide sequence ID" value="NZ_BPUS01000008.1"/>
</dbReference>
<evidence type="ECO:0000313" key="3">
    <source>
        <dbReference type="Proteomes" id="UP001055111"/>
    </source>
</evidence>
<proteinExistence type="predicted"/>
<sequence>MLSGETSGNVPKKFNPNLPVPFGDDSMSDFIVPRDDNKGITRTTIEKAAKDSFGGEDELVAKLTDSMMAVSESRERISAEMIALGNQLFHAHYLIRNNLVAKGGDTVSIHRKAARMAYDFFENSLKIKESAARQYMRCWERFGNNEEAIRIFNVGELDMLASSTVSDAHISELMAQKQAKPDMTRADVKKLLDALQKQEKALVDSQKQVDNVTSVLEDTKTALDLAQREAQHLKDELDTKARALTAKQQQLDGLDDLYNRRTAGMSDMQKDLADKDREIKRLLDALENKKPEVQVKEVLVTPPGFTSLVEALEEKTAEFKKTTQALDALKQEVTEVEKNREKAKAALAAAEKVQKTMEGVSAAFESFAGKLTAAQLAVQACDSPAEHRTMLETLSAMMRKSQSELDAWLAK</sequence>
<protein>
    <recommendedName>
        <fullName evidence="4">Chromosome partition protein Smc</fullName>
    </recommendedName>
</protein>
<keyword evidence="1" id="KW-0175">Coiled coil</keyword>
<name>A0AA37ICI0_9BURK</name>
<feature type="coiled-coil region" evidence="1">
    <location>
        <begin position="188"/>
        <end position="353"/>
    </location>
</feature>
<comment type="caution">
    <text evidence="2">The sequence shown here is derived from an EMBL/GenBank/DDBJ whole genome shotgun (WGS) entry which is preliminary data.</text>
</comment>
<accession>A0AA37ICI0</accession>
<gene>
    <name evidence="2" type="ORF">CBA19CS42_20025</name>
</gene>
<evidence type="ECO:0000256" key="1">
    <source>
        <dbReference type="SAM" id="Coils"/>
    </source>
</evidence>
<reference evidence="2" key="1">
    <citation type="submission" date="2022-09" db="EMBL/GenBank/DDBJ databases">
        <title>Isolation and characterization of 3-chlorobenzoate degrading bacteria from soils in Shizuoka.</title>
        <authorList>
            <person name="Ifat A."/>
            <person name="Ogawa N."/>
            <person name="Kimbara K."/>
            <person name="Moriuchi R."/>
            <person name="Dohra H."/>
            <person name="Shintani M."/>
        </authorList>
    </citation>
    <scope>NUCLEOTIDE SEQUENCE</scope>
    <source>
        <strain evidence="2">19CS4-2</strain>
    </source>
</reference>
<dbReference type="EMBL" id="BPUS01000008">
    <property type="protein sequence ID" value="GJH26843.1"/>
    <property type="molecule type" value="Genomic_DNA"/>
</dbReference>
<dbReference type="Proteomes" id="UP001055111">
    <property type="component" value="Unassembled WGS sequence"/>
</dbReference>
<evidence type="ECO:0000313" key="2">
    <source>
        <dbReference type="EMBL" id="GJH26843.1"/>
    </source>
</evidence>
<dbReference type="AlphaFoldDB" id="A0AA37ICI0"/>
<organism evidence="2 3">
    <name type="scientific">Caballeronia novacaledonica</name>
    <dbReference type="NCBI Taxonomy" id="1544861"/>
    <lineage>
        <taxon>Bacteria</taxon>
        <taxon>Pseudomonadati</taxon>
        <taxon>Pseudomonadota</taxon>
        <taxon>Betaproteobacteria</taxon>
        <taxon>Burkholderiales</taxon>
        <taxon>Burkholderiaceae</taxon>
        <taxon>Caballeronia</taxon>
    </lineage>
</organism>